<organism evidence="1 2">
    <name type="scientific">Stenotrophomonas phage Philippe</name>
    <dbReference type="NCBI Taxonomy" id="2859655"/>
    <lineage>
        <taxon>Viruses</taxon>
        <taxon>Duplodnaviria</taxon>
        <taxon>Heunggongvirae</taxon>
        <taxon>Uroviricota</taxon>
        <taxon>Caudoviricetes</taxon>
        <taxon>Schitoviridae</taxon>
        <taxon>Philippevirus</taxon>
        <taxon>Philippevirus philippe</taxon>
    </lineage>
</organism>
<evidence type="ECO:0000313" key="1">
    <source>
        <dbReference type="EMBL" id="QYW02252.1"/>
    </source>
</evidence>
<sequence>MSKEFPAIPQKWIRNNGVHQDSLEITDEGGRTICTVSEGHANAALNADTIAATPLMFNAMADALEFGTFDANVFRNILNRASGKA</sequence>
<dbReference type="EMBL" id="MZ326861">
    <property type="protein sequence ID" value="QYW02252.1"/>
    <property type="molecule type" value="Genomic_DNA"/>
</dbReference>
<reference evidence="1" key="1">
    <citation type="submission" date="2021-06" db="EMBL/GenBank/DDBJ databases">
        <title>Complete genome sequence of Stenotrophomonas maltophilia phage Philippe.</title>
        <authorList>
            <person name="Vallavanatt I."/>
            <person name="Bartz M."/>
            <person name="Clark J."/>
            <person name="Burrowes B."/>
            <person name="Liu M."/>
            <person name="Gill J."/>
        </authorList>
    </citation>
    <scope>NUCLEOTIDE SEQUENCE</scope>
</reference>
<accession>A0AAE7WMV3</accession>
<evidence type="ECO:0000313" key="2">
    <source>
        <dbReference type="Proteomes" id="UP000827261"/>
    </source>
</evidence>
<name>A0AAE7WMV3_9CAUD</name>
<dbReference type="Proteomes" id="UP000827261">
    <property type="component" value="Segment"/>
</dbReference>
<keyword evidence="2" id="KW-1185">Reference proteome</keyword>
<gene>
    <name evidence="1" type="ORF">CPT_Philippe_059</name>
</gene>
<proteinExistence type="predicted"/>
<protein>
    <submittedName>
        <fullName evidence="1">Uncharacterized protein</fullName>
    </submittedName>
</protein>